<dbReference type="AlphaFoldDB" id="A0A7J9G4Z1"/>
<proteinExistence type="predicted"/>
<reference evidence="1 2" key="1">
    <citation type="journal article" date="2019" name="Genome Biol. Evol.">
        <title>Insights into the evolution of the New World diploid cottons (Gossypium, subgenus Houzingenia) based on genome sequencing.</title>
        <authorList>
            <person name="Grover C.E."/>
            <person name="Arick M.A. 2nd"/>
            <person name="Thrash A."/>
            <person name="Conover J.L."/>
            <person name="Sanders W.S."/>
            <person name="Peterson D.G."/>
            <person name="Frelichowski J.E."/>
            <person name="Scheffler J.A."/>
            <person name="Scheffler B.E."/>
            <person name="Wendel J.F."/>
        </authorList>
    </citation>
    <scope>NUCLEOTIDE SEQUENCE [LARGE SCALE GENOMIC DNA]</scope>
    <source>
        <strain evidence="1">0</strain>
        <tissue evidence="1">Leaf</tissue>
    </source>
</reference>
<evidence type="ECO:0000313" key="2">
    <source>
        <dbReference type="Proteomes" id="UP000593560"/>
    </source>
</evidence>
<dbReference type="Proteomes" id="UP000593560">
    <property type="component" value="Unassembled WGS sequence"/>
</dbReference>
<feature type="non-terminal residue" evidence="1">
    <location>
        <position position="27"/>
    </location>
</feature>
<sequence length="27" mass="3172">MPRIHYRALVLPLALRTVSCVRYACIR</sequence>
<comment type="caution">
    <text evidence="1">The sequence shown here is derived from an EMBL/GenBank/DDBJ whole genome shotgun (WGS) entry which is preliminary data.</text>
</comment>
<keyword evidence="2" id="KW-1185">Reference proteome</keyword>
<name>A0A7J9G4Z1_9ROSI</name>
<accession>A0A7J9G4Z1</accession>
<protein>
    <submittedName>
        <fullName evidence="1">Uncharacterized protein</fullName>
    </submittedName>
</protein>
<dbReference type="EMBL" id="JABFAD010000002">
    <property type="protein sequence ID" value="MBA0792214.1"/>
    <property type="molecule type" value="Genomic_DNA"/>
</dbReference>
<gene>
    <name evidence="1" type="ORF">Gohar_016731</name>
</gene>
<evidence type="ECO:0000313" key="1">
    <source>
        <dbReference type="EMBL" id="MBA0792214.1"/>
    </source>
</evidence>
<organism evidence="1 2">
    <name type="scientific">Gossypium harknessii</name>
    <dbReference type="NCBI Taxonomy" id="34285"/>
    <lineage>
        <taxon>Eukaryota</taxon>
        <taxon>Viridiplantae</taxon>
        <taxon>Streptophyta</taxon>
        <taxon>Embryophyta</taxon>
        <taxon>Tracheophyta</taxon>
        <taxon>Spermatophyta</taxon>
        <taxon>Magnoliopsida</taxon>
        <taxon>eudicotyledons</taxon>
        <taxon>Gunneridae</taxon>
        <taxon>Pentapetalae</taxon>
        <taxon>rosids</taxon>
        <taxon>malvids</taxon>
        <taxon>Malvales</taxon>
        <taxon>Malvaceae</taxon>
        <taxon>Malvoideae</taxon>
        <taxon>Gossypium</taxon>
    </lineage>
</organism>